<dbReference type="AlphaFoldDB" id="A0A7W6HUI1"/>
<sequence>MKWSYFYIELLFLSILTVSCYDEKDLEPSNIVSSYSVPQGTHDYDDVIVDIYDQYSSCLLYKFTDKDTYWTPSGWMNGSLGEEGTNGYIVTPADENYVGQQVDLLQNAWFSFYSDEFLKEFLPVKIMLCSNIDSVYAEYDFSEGFKVIYKGKGVNAWYNYDNICVSYGNETVIQMTKEDTLAFRRKINQIFIESMIGRGKTSPTKEFEEVTNYKTDGINSMSPVELWKLGVPCASLKTYSVSVETDWTSFLMMMITFSEEFLTRTPEYFNEWDHSMANWDGILNPAKDVNGLLKKRYDMVRDYFIENYNMDLQKIGNELNR</sequence>
<comment type="caution">
    <text evidence="1">The sequence shown here is derived from an EMBL/GenBank/DDBJ whole genome shotgun (WGS) entry which is preliminary data.</text>
</comment>
<dbReference type="PROSITE" id="PS51257">
    <property type="entry name" value="PROKAR_LIPOPROTEIN"/>
    <property type="match status" value="1"/>
</dbReference>
<protein>
    <submittedName>
        <fullName evidence="1">Uncharacterized protein</fullName>
    </submittedName>
</protein>
<dbReference type="Proteomes" id="UP000546007">
    <property type="component" value="Unassembled WGS sequence"/>
</dbReference>
<dbReference type="RefSeq" id="WP_151411475.1">
    <property type="nucleotide sequence ID" value="NZ_AP028155.1"/>
</dbReference>
<dbReference type="EMBL" id="JACIES010000001">
    <property type="protein sequence ID" value="MBB4024599.1"/>
    <property type="molecule type" value="Genomic_DNA"/>
</dbReference>
<organism evidence="1 2">
    <name type="scientific">Butyricimonas faecihominis</name>
    <dbReference type="NCBI Taxonomy" id="1472416"/>
    <lineage>
        <taxon>Bacteria</taxon>
        <taxon>Pseudomonadati</taxon>
        <taxon>Bacteroidota</taxon>
        <taxon>Bacteroidia</taxon>
        <taxon>Bacteroidales</taxon>
        <taxon>Odoribacteraceae</taxon>
        <taxon>Butyricimonas</taxon>
    </lineage>
</organism>
<reference evidence="1 2" key="1">
    <citation type="submission" date="2020-08" db="EMBL/GenBank/DDBJ databases">
        <title>Genomic Encyclopedia of Type Strains, Phase IV (KMG-IV): sequencing the most valuable type-strain genomes for metagenomic binning, comparative biology and taxonomic classification.</title>
        <authorList>
            <person name="Goeker M."/>
        </authorList>
    </citation>
    <scope>NUCLEOTIDE SEQUENCE [LARGE SCALE GENOMIC DNA]</scope>
    <source>
        <strain evidence="1 2">DSM 105721</strain>
    </source>
</reference>
<dbReference type="GeneID" id="93100816"/>
<accession>A0A7W6HUI1</accession>
<keyword evidence="2" id="KW-1185">Reference proteome</keyword>
<dbReference type="OrthoDB" id="1100648at2"/>
<name>A0A7W6HUI1_9BACT</name>
<gene>
    <name evidence="1" type="ORF">GGR14_000360</name>
</gene>
<evidence type="ECO:0000313" key="2">
    <source>
        <dbReference type="Proteomes" id="UP000546007"/>
    </source>
</evidence>
<evidence type="ECO:0000313" key="1">
    <source>
        <dbReference type="EMBL" id="MBB4024599.1"/>
    </source>
</evidence>
<dbReference type="Gene3D" id="3.40.390.70">
    <property type="match status" value="1"/>
</dbReference>
<proteinExistence type="predicted"/>